<evidence type="ECO:0000313" key="4">
    <source>
        <dbReference type="Ensembl" id="ENSNNAP00000022878.1"/>
    </source>
</evidence>
<dbReference type="SUPFAM" id="SSF158235">
    <property type="entry name" value="SOCS box-like"/>
    <property type="match status" value="1"/>
</dbReference>
<comment type="pathway">
    <text evidence="1">Protein modification; protein ubiquitination.</text>
</comment>
<feature type="region of interest" description="Disordered" evidence="2">
    <location>
        <begin position="380"/>
        <end position="404"/>
    </location>
</feature>
<dbReference type="GO" id="GO:0016567">
    <property type="term" value="P:protein ubiquitination"/>
    <property type="evidence" value="ECO:0007669"/>
    <property type="project" value="UniProtKB-UniPathway"/>
</dbReference>
<dbReference type="PANTHER" id="PTHR12429:SF8">
    <property type="entry name" value="NEURALIZED-LIKE PROTEIN 2"/>
    <property type="match status" value="1"/>
</dbReference>
<feature type="compositionally biased region" description="Gly residues" evidence="2">
    <location>
        <begin position="216"/>
        <end position="225"/>
    </location>
</feature>
<dbReference type="OMA" id="WRRTELS"/>
<dbReference type="OrthoDB" id="10059069at2759"/>
<sequence length="597" mass="62414">RAGRGRSQQRPIGPARHFAPPRRGGGGGGGGGWGAAPGWRRTELSGGRDSPERSARSGAPPALPTRPWPTGRPLPRLLPQRRPGPEEPLPRCAPEAPETPRDGGGSRAGVAALFAALWVERRPGSGPPRGGSEAAFPGFSGRGGGWTAGGAGGSCGSGSRQRPTAGGGCFGPDSYPRPGGPTAPSLRPRNGVGRGRVQGRDPWKSGCPADRAQGDCGFGGGGLLGREGRAGQSRSEPRWRVRAASAAPGARARLALRRSGYFRAGRFLLPTRPPLGGGSCTPGKAAGVFLPRSRERRALGPAPAAALPIWSRASQEGGRPSGRPLKIAWAAAGRIRDGGCAAPPHALPRGPRGPCVHGRLPHAGHPRGELRARAVLQPPAAGARPDLPGGDRGEGAGLVRPPARGLTAHDPCSLAAVPEYSLPDLVNLGDSWVFAITRNHNRVSEAPAGGRGLLCGPHLLIEQVRIPRDKLVGRSRPGRYSHILDELYKANVLPPTARKSRIGVLFTPQPDGTADMHIVINGEDMGPSARGLPRSRPLYAVVDIFASTKSVRIIQVEYGLPSLETLCRTAIQRHISHRLAIDGLNLPPLLKNLCKYE</sequence>
<dbReference type="Ensembl" id="ENSNNAT00000023981.1">
    <property type="protein sequence ID" value="ENSNNAP00000022878.1"/>
    <property type="gene ID" value="ENSNNAG00000015100.1"/>
</dbReference>
<feature type="compositionally biased region" description="Polar residues" evidence="2">
    <location>
        <begin position="1"/>
        <end position="10"/>
    </location>
</feature>
<feature type="compositionally biased region" description="Low complexity" evidence="2">
    <location>
        <begin position="13"/>
        <end position="22"/>
    </location>
</feature>
<feature type="compositionally biased region" description="Pro residues" evidence="2">
    <location>
        <begin position="61"/>
        <end position="72"/>
    </location>
</feature>
<dbReference type="GO" id="GO:0035556">
    <property type="term" value="P:intracellular signal transduction"/>
    <property type="evidence" value="ECO:0007669"/>
    <property type="project" value="InterPro"/>
</dbReference>
<name>A0A8C6Y5F9_NAJNA</name>
<evidence type="ECO:0000256" key="1">
    <source>
        <dbReference type="ARBA" id="ARBA00004906"/>
    </source>
</evidence>
<dbReference type="GeneTree" id="ENSGT00940000159689"/>
<protein>
    <submittedName>
        <fullName evidence="4">Neuralized E3 ubiquitin protein ligase 2</fullName>
    </submittedName>
</protein>
<evidence type="ECO:0000313" key="5">
    <source>
        <dbReference type="Proteomes" id="UP000694559"/>
    </source>
</evidence>
<dbReference type="AlphaFoldDB" id="A0A8C6Y5F9"/>
<dbReference type="InterPro" id="IPR036036">
    <property type="entry name" value="SOCS_box-like_dom_sf"/>
</dbReference>
<evidence type="ECO:0000256" key="2">
    <source>
        <dbReference type="SAM" id="MobiDB-lite"/>
    </source>
</evidence>
<dbReference type="PROSITE" id="PS50225">
    <property type="entry name" value="SOCS"/>
    <property type="match status" value="1"/>
</dbReference>
<dbReference type="UniPathway" id="UPA00143"/>
<feature type="region of interest" description="Disordered" evidence="2">
    <location>
        <begin position="1"/>
        <end position="108"/>
    </location>
</feature>
<feature type="region of interest" description="Disordered" evidence="2">
    <location>
        <begin position="121"/>
        <end position="239"/>
    </location>
</feature>
<accession>A0A8C6Y5F9</accession>
<dbReference type="GO" id="GO:0061630">
    <property type="term" value="F:ubiquitin protein ligase activity"/>
    <property type="evidence" value="ECO:0007669"/>
    <property type="project" value="TreeGrafter"/>
</dbReference>
<reference evidence="4" key="2">
    <citation type="submission" date="2025-09" db="UniProtKB">
        <authorList>
            <consortium name="Ensembl"/>
        </authorList>
    </citation>
    <scope>IDENTIFICATION</scope>
</reference>
<dbReference type="InterPro" id="IPR006573">
    <property type="entry name" value="NHR_dom"/>
</dbReference>
<keyword evidence="5" id="KW-1185">Reference proteome</keyword>
<dbReference type="InterPro" id="IPR043136">
    <property type="entry name" value="B30.2/SPRY_sf"/>
</dbReference>
<proteinExistence type="predicted"/>
<feature type="compositionally biased region" description="Gly residues" evidence="2">
    <location>
        <begin position="23"/>
        <end position="35"/>
    </location>
</feature>
<dbReference type="Pfam" id="PF07177">
    <property type="entry name" value="Neuralized"/>
    <property type="match status" value="1"/>
</dbReference>
<dbReference type="Proteomes" id="UP000694559">
    <property type="component" value="Unplaced"/>
</dbReference>
<dbReference type="SMART" id="SM00969">
    <property type="entry name" value="SOCS_box"/>
    <property type="match status" value="1"/>
</dbReference>
<evidence type="ECO:0000259" key="3">
    <source>
        <dbReference type="PROSITE" id="PS50225"/>
    </source>
</evidence>
<dbReference type="PANTHER" id="PTHR12429">
    <property type="entry name" value="NEURALIZED"/>
    <property type="match status" value="1"/>
</dbReference>
<dbReference type="Pfam" id="PF07525">
    <property type="entry name" value="SOCS_box"/>
    <property type="match status" value="1"/>
</dbReference>
<feature type="compositionally biased region" description="Gly residues" evidence="2">
    <location>
        <begin position="140"/>
        <end position="156"/>
    </location>
</feature>
<dbReference type="Gene3D" id="2.60.120.920">
    <property type="match status" value="1"/>
</dbReference>
<reference evidence="4" key="1">
    <citation type="submission" date="2025-08" db="UniProtKB">
        <authorList>
            <consortium name="Ensembl"/>
        </authorList>
    </citation>
    <scope>IDENTIFICATION</scope>
</reference>
<gene>
    <name evidence="4" type="primary">NEURL2</name>
</gene>
<dbReference type="InterPro" id="IPR001496">
    <property type="entry name" value="SOCS_box"/>
</dbReference>
<organism evidence="4 5">
    <name type="scientific">Naja naja</name>
    <name type="common">Indian cobra</name>
    <dbReference type="NCBI Taxonomy" id="35670"/>
    <lineage>
        <taxon>Eukaryota</taxon>
        <taxon>Metazoa</taxon>
        <taxon>Chordata</taxon>
        <taxon>Craniata</taxon>
        <taxon>Vertebrata</taxon>
        <taxon>Euteleostomi</taxon>
        <taxon>Lepidosauria</taxon>
        <taxon>Squamata</taxon>
        <taxon>Bifurcata</taxon>
        <taxon>Unidentata</taxon>
        <taxon>Episquamata</taxon>
        <taxon>Toxicofera</taxon>
        <taxon>Serpentes</taxon>
        <taxon>Colubroidea</taxon>
        <taxon>Elapidae</taxon>
        <taxon>Elapinae</taxon>
        <taxon>Naja</taxon>
    </lineage>
</organism>
<feature type="domain" description="SOCS box" evidence="3">
    <location>
        <begin position="562"/>
        <end position="597"/>
    </location>
</feature>
<dbReference type="InterPro" id="IPR037962">
    <property type="entry name" value="Neuralized"/>
</dbReference>